<evidence type="ECO:0008006" key="3">
    <source>
        <dbReference type="Google" id="ProtNLM"/>
    </source>
</evidence>
<reference evidence="2" key="1">
    <citation type="journal article" date="2019" name="Int. J. Syst. Evol. Microbiol.">
        <title>The Global Catalogue of Microorganisms (GCM) 10K type strain sequencing project: providing services to taxonomists for standard genome sequencing and annotation.</title>
        <authorList>
            <consortium name="The Broad Institute Genomics Platform"/>
            <consortium name="The Broad Institute Genome Sequencing Center for Infectious Disease"/>
            <person name="Wu L."/>
            <person name="Ma J."/>
        </authorList>
    </citation>
    <scope>NUCLEOTIDE SEQUENCE [LARGE SCALE GENOMIC DNA]</scope>
    <source>
        <strain evidence="2">JCM 17224</strain>
    </source>
</reference>
<sequence length="101" mass="10852">MAPELLMRVRESFNLTGLGILLIGLETLPLLQAFELHTVWVVKLVFADGHEEPATASVEEISRPGEAGETTAVARALLLTPEGATTVPAGTQVYLLERAEL</sequence>
<protein>
    <recommendedName>
        <fullName evidence="3">MoeA C-terminal domain-containing protein</fullName>
    </recommendedName>
</protein>
<evidence type="ECO:0000313" key="1">
    <source>
        <dbReference type="EMBL" id="GAA4016145.1"/>
    </source>
</evidence>
<organism evidence="1 2">
    <name type="scientific">Hymenobacter fastidiosus</name>
    <dbReference type="NCBI Taxonomy" id="486264"/>
    <lineage>
        <taxon>Bacteria</taxon>
        <taxon>Pseudomonadati</taxon>
        <taxon>Bacteroidota</taxon>
        <taxon>Cytophagia</taxon>
        <taxon>Cytophagales</taxon>
        <taxon>Hymenobacteraceae</taxon>
        <taxon>Hymenobacter</taxon>
    </lineage>
</organism>
<proteinExistence type="predicted"/>
<keyword evidence="2" id="KW-1185">Reference proteome</keyword>
<evidence type="ECO:0000313" key="2">
    <source>
        <dbReference type="Proteomes" id="UP001500567"/>
    </source>
</evidence>
<gene>
    <name evidence="1" type="ORF">GCM10022408_32000</name>
</gene>
<name>A0ABP7STL6_9BACT</name>
<accession>A0ABP7STL6</accession>
<comment type="caution">
    <text evidence="1">The sequence shown here is derived from an EMBL/GenBank/DDBJ whole genome shotgun (WGS) entry which is preliminary data.</text>
</comment>
<dbReference type="Proteomes" id="UP001500567">
    <property type="component" value="Unassembled WGS sequence"/>
</dbReference>
<dbReference type="EMBL" id="BAABDJ010000036">
    <property type="protein sequence ID" value="GAA4016145.1"/>
    <property type="molecule type" value="Genomic_DNA"/>
</dbReference>